<dbReference type="KEGG" id="jag:GJA_1421"/>
<sequence length="110" mass="12538">MAIFKLEKNDWHAYFERIAKVLMGKSAELEVDALSIGSQLQARWAPLMGIVYDPRSDILAVMLEGLDHMIRHPQTIFVDMQGDVLNSLDVNDADNFRHIIKLRDPLPLPP</sequence>
<organism evidence="1 2">
    <name type="scientific">Janthinobacterium agaricidamnosum NBRC 102515 = DSM 9628</name>
    <dbReference type="NCBI Taxonomy" id="1349767"/>
    <lineage>
        <taxon>Bacteria</taxon>
        <taxon>Pseudomonadati</taxon>
        <taxon>Pseudomonadota</taxon>
        <taxon>Betaproteobacteria</taxon>
        <taxon>Burkholderiales</taxon>
        <taxon>Oxalobacteraceae</taxon>
        <taxon>Janthinobacterium</taxon>
    </lineage>
</organism>
<dbReference type="AlphaFoldDB" id="W0UZS5"/>
<dbReference type="RefSeq" id="WP_038490179.1">
    <property type="nucleotide sequence ID" value="NZ_BCTH01000069.1"/>
</dbReference>
<evidence type="ECO:0000313" key="1">
    <source>
        <dbReference type="EMBL" id="CDG82074.1"/>
    </source>
</evidence>
<proteinExistence type="predicted"/>
<dbReference type="Pfam" id="PF17269">
    <property type="entry name" value="DUF5335"/>
    <property type="match status" value="1"/>
</dbReference>
<dbReference type="EMBL" id="HG322949">
    <property type="protein sequence ID" value="CDG82074.1"/>
    <property type="molecule type" value="Genomic_DNA"/>
</dbReference>
<keyword evidence="2" id="KW-1185">Reference proteome</keyword>
<dbReference type="PATRIC" id="fig|1349767.4.peg.3125"/>
<dbReference type="eggNOG" id="ENOG50335WZ">
    <property type="taxonomic scope" value="Bacteria"/>
</dbReference>
<dbReference type="InterPro" id="IPR035223">
    <property type="entry name" value="DUF5335"/>
</dbReference>
<dbReference type="HOGENOM" id="CLU_137422_0_0_4"/>
<protein>
    <submittedName>
        <fullName evidence="1">Uncharacterized protein</fullName>
    </submittedName>
</protein>
<reference evidence="1 2" key="1">
    <citation type="journal article" date="2015" name="Genome Announc.">
        <title>Genome Sequence of Mushroom Soft-Rot Pathogen Janthinobacterium agaricidamnosum.</title>
        <authorList>
            <person name="Graupner K."/>
            <person name="Lackner G."/>
            <person name="Hertweck C."/>
        </authorList>
    </citation>
    <scope>NUCLEOTIDE SEQUENCE [LARGE SCALE GENOMIC DNA]</scope>
    <source>
        <strain evidence="2">NBRC 102515 / DSM 9628</strain>
    </source>
</reference>
<dbReference type="Proteomes" id="UP000027604">
    <property type="component" value="Chromosome I"/>
</dbReference>
<gene>
    <name evidence="1" type="ORF">GJA_1421</name>
</gene>
<evidence type="ECO:0000313" key="2">
    <source>
        <dbReference type="Proteomes" id="UP000027604"/>
    </source>
</evidence>
<name>W0UZS5_9BURK</name>
<dbReference type="STRING" id="1349767.GJA_1421"/>
<accession>W0UZS5</accession>